<dbReference type="RefSeq" id="WP_344855124.1">
    <property type="nucleotide sequence ID" value="NZ_BAAAZN010000001.1"/>
</dbReference>
<feature type="domain" description="Luciferase-like" evidence="2">
    <location>
        <begin position="20"/>
        <end position="230"/>
    </location>
</feature>
<dbReference type="PANTHER" id="PTHR43244:SF1">
    <property type="entry name" value="5,10-METHYLENETETRAHYDROMETHANOPTERIN REDUCTASE"/>
    <property type="match status" value="1"/>
</dbReference>
<accession>A0ABP6V3Z0</accession>
<evidence type="ECO:0000256" key="1">
    <source>
        <dbReference type="ARBA" id="ARBA00023002"/>
    </source>
</evidence>
<protein>
    <submittedName>
        <fullName evidence="3">LLM class flavin-dependent oxidoreductase</fullName>
    </submittedName>
</protein>
<evidence type="ECO:0000313" key="3">
    <source>
        <dbReference type="EMBL" id="GAA3526505.1"/>
    </source>
</evidence>
<name>A0ABP6V3Z0_9PSEU</name>
<keyword evidence="1" id="KW-0560">Oxidoreductase</keyword>
<organism evidence="3 4">
    <name type="scientific">Amycolatopsis ultiminotia</name>
    <dbReference type="NCBI Taxonomy" id="543629"/>
    <lineage>
        <taxon>Bacteria</taxon>
        <taxon>Bacillati</taxon>
        <taxon>Actinomycetota</taxon>
        <taxon>Actinomycetes</taxon>
        <taxon>Pseudonocardiales</taxon>
        <taxon>Pseudonocardiaceae</taxon>
        <taxon>Amycolatopsis</taxon>
    </lineage>
</organism>
<dbReference type="Gene3D" id="3.20.20.30">
    <property type="entry name" value="Luciferase-like domain"/>
    <property type="match status" value="1"/>
</dbReference>
<dbReference type="Pfam" id="PF00296">
    <property type="entry name" value="Bac_luciferase"/>
    <property type="match status" value="1"/>
</dbReference>
<dbReference type="EMBL" id="BAAAZN010000001">
    <property type="protein sequence ID" value="GAA3526505.1"/>
    <property type="molecule type" value="Genomic_DNA"/>
</dbReference>
<evidence type="ECO:0000313" key="4">
    <source>
        <dbReference type="Proteomes" id="UP001500689"/>
    </source>
</evidence>
<dbReference type="InterPro" id="IPR011251">
    <property type="entry name" value="Luciferase-like_dom"/>
</dbReference>
<dbReference type="SUPFAM" id="SSF51679">
    <property type="entry name" value="Bacterial luciferase-like"/>
    <property type="match status" value="1"/>
</dbReference>
<proteinExistence type="predicted"/>
<dbReference type="InterPro" id="IPR036661">
    <property type="entry name" value="Luciferase-like_sf"/>
</dbReference>
<dbReference type="PANTHER" id="PTHR43244">
    <property type="match status" value="1"/>
</dbReference>
<dbReference type="CDD" id="cd01097">
    <property type="entry name" value="Tetrahydromethanopterin_reductase"/>
    <property type="match status" value="1"/>
</dbReference>
<sequence>MTIFGIGLDTGFNGADAGIHDPAVLLSQARNADRDGLDVVTMTDHPYRAEQFDAYAALGYLLGATTHVTGVVTVTNLPCRPAPMLARTVSALSELSGGRIALGAGAGVFWDQIVRLGVEPRTPGAAVRLLDESLRLIKLLTGGGEPVTFHGEFHRVDGLVPASVPCPPIWSGSMGPKSLAVTGRLADAWLPAGAQDWRSELVATSRKVIDKAAHDAGRDPAAISTIYNVFGRITDAPLATRAVDGSRAGGSADELLTSVRGQLASTAPATRNPDGTWAGGSVRQWVDELTTAVDDFGAGGFVFFPIAETLQDAERARARWAREIVPAVRAATR</sequence>
<evidence type="ECO:0000259" key="2">
    <source>
        <dbReference type="Pfam" id="PF00296"/>
    </source>
</evidence>
<comment type="caution">
    <text evidence="3">The sequence shown here is derived from an EMBL/GenBank/DDBJ whole genome shotgun (WGS) entry which is preliminary data.</text>
</comment>
<reference evidence="4" key="1">
    <citation type="journal article" date="2019" name="Int. J. Syst. Evol. Microbiol.">
        <title>The Global Catalogue of Microorganisms (GCM) 10K type strain sequencing project: providing services to taxonomists for standard genome sequencing and annotation.</title>
        <authorList>
            <consortium name="The Broad Institute Genomics Platform"/>
            <consortium name="The Broad Institute Genome Sequencing Center for Infectious Disease"/>
            <person name="Wu L."/>
            <person name="Ma J."/>
        </authorList>
    </citation>
    <scope>NUCLEOTIDE SEQUENCE [LARGE SCALE GENOMIC DNA]</scope>
    <source>
        <strain evidence="4">JCM 16898</strain>
    </source>
</reference>
<gene>
    <name evidence="3" type="ORF">GCM10022222_06870</name>
</gene>
<dbReference type="InterPro" id="IPR050564">
    <property type="entry name" value="F420-G6PD/mer"/>
</dbReference>
<dbReference type="Proteomes" id="UP001500689">
    <property type="component" value="Unassembled WGS sequence"/>
</dbReference>
<keyword evidence="4" id="KW-1185">Reference proteome</keyword>